<accession>A0A9P6NLN5</accession>
<feature type="compositionally biased region" description="Basic and acidic residues" evidence="1">
    <location>
        <begin position="857"/>
        <end position="876"/>
    </location>
</feature>
<dbReference type="SUPFAM" id="SSF81296">
    <property type="entry name" value="E set domains"/>
    <property type="match status" value="1"/>
</dbReference>
<feature type="compositionally biased region" description="Basic and acidic residues" evidence="1">
    <location>
        <begin position="497"/>
        <end position="511"/>
    </location>
</feature>
<dbReference type="InterPro" id="IPR050357">
    <property type="entry name" value="Arrestin_domain-protein"/>
</dbReference>
<feature type="compositionally biased region" description="Polar residues" evidence="1">
    <location>
        <begin position="221"/>
        <end position="249"/>
    </location>
</feature>
<evidence type="ECO:0000313" key="4">
    <source>
        <dbReference type="Proteomes" id="UP000886653"/>
    </source>
</evidence>
<dbReference type="InterPro" id="IPR014752">
    <property type="entry name" value="Arrestin-like_C"/>
</dbReference>
<organism evidence="3 4">
    <name type="scientific">Cronartium quercuum f. sp. fusiforme G11</name>
    <dbReference type="NCBI Taxonomy" id="708437"/>
    <lineage>
        <taxon>Eukaryota</taxon>
        <taxon>Fungi</taxon>
        <taxon>Dikarya</taxon>
        <taxon>Basidiomycota</taxon>
        <taxon>Pucciniomycotina</taxon>
        <taxon>Pucciniomycetes</taxon>
        <taxon>Pucciniales</taxon>
        <taxon>Coleosporiaceae</taxon>
        <taxon>Cronartium</taxon>
    </lineage>
</organism>
<dbReference type="PANTHER" id="PTHR11188:SF17">
    <property type="entry name" value="FI21816P1"/>
    <property type="match status" value="1"/>
</dbReference>
<reference evidence="3" key="1">
    <citation type="submission" date="2013-11" db="EMBL/GenBank/DDBJ databases">
        <title>Genome sequence of the fusiform rust pathogen reveals effectors for host alternation and coevolution with pine.</title>
        <authorList>
            <consortium name="DOE Joint Genome Institute"/>
            <person name="Smith K."/>
            <person name="Pendleton A."/>
            <person name="Kubisiak T."/>
            <person name="Anderson C."/>
            <person name="Salamov A."/>
            <person name="Aerts A."/>
            <person name="Riley R."/>
            <person name="Clum A."/>
            <person name="Lindquist E."/>
            <person name="Ence D."/>
            <person name="Campbell M."/>
            <person name="Kronenberg Z."/>
            <person name="Feau N."/>
            <person name="Dhillon B."/>
            <person name="Hamelin R."/>
            <person name="Burleigh J."/>
            <person name="Smith J."/>
            <person name="Yandell M."/>
            <person name="Nelson C."/>
            <person name="Grigoriev I."/>
            <person name="Davis J."/>
        </authorList>
    </citation>
    <scope>NUCLEOTIDE SEQUENCE</scope>
    <source>
        <strain evidence="3">G11</strain>
    </source>
</reference>
<proteinExistence type="predicted"/>
<sequence length="1160" mass="128583">MAGLGLHFEGDFLHHSQRANQSSGMSRTKSMPAFHPQNQHSDPAPDSRYINPSAHDNNRVTRSEKGDQVQYAGYSSAAYIPMGHNRQNSVPMNPIPMNETQSSVTPQITFYWDLVENAAHSTASNAYVSSDHPPRSQHEWSADRHNGVEPSSLHMRRWQTTQERVQEKQQADHKQSLRPALSMNGLYEGYLGAGMIAAAMRPPKGPPSLDLLRAIALHSNSPRANSSDSNEPFTPPSSTFQTGTPNSPSRLPAFLKNRQCPSSRDGLSPVTPASSTFQRGTPNSPSRLPPFLQNRQNSAVKDTLTPVSASPHPFASAPNSPLNPRRTDIPARSENIPGFNLQMPPSDRQMLKEAKAAAQAAQQPSGHRTMRSMNDLASLYDYDQCHHHYKLYMRLNSLQQFPSRKHDDAPIGMSEPPILPESQKKSHSRSWTVENLFDCPDLTSTPQPARPTNSSHGNTEIRDPHEASQGAGKIPSAQSSSGLCGANVKVSQRLSRSRRDSEPREMQRSKSEGSGLNLSCSLARRGTLMTVGGDSVKRSRDLSRLLAPSEANSNEFDDVNDEPRSTRGSRPSTACSNYPYEQESAPRKAIKEVDNSVVSLEGSKPARKARVELELLLDSSLIVEGGNLTGRIEVKVPHHNDTSNRKTSKEVWLGEPKIRIIGFEELSTSDARHVFYHYPVTIPMQKKNESKKSKSAVNLLAIKDDPVDDEGFRQGRSGVHVFPFRIRLPVGKGAKGTWKGKQGNVRYIVIGSIKLKSSCGGDRSIAHFYRHVEFYPYFDPIKTLAPSPHGLKVTTSKGLFMAGQGKVHLTAKLHRSIWVAGQRCYVDVHVGNDGSKKIKSLTLALIRTTTVFRTKPHPSDSDGDCQRDDDLTKHPDFCSTQTTKKKIAESVLTMGKKGQQGLVTAKGLWMGVDKGEDVAFSHFLLIPSEALTITRGRRLEVTYTIKVSVGGSLSSDVSVDIPIKVINFVSIDPPPGHVTHLAEDNSPAKSHSLVLTHSSSMQDISSHHRKKETVFRSGRGQAHLDHLDPHTHDASDLEELQLFMGSSRFPEDCFPETFDQILQGPRKLHQRHKSEGVLKDPTLRSHKTQPHQTSDSIKIIDEFPLPPPSRIAFEDSRIEKRTGKDRPIYRSGYQRASSRARCVGGKEVYKSTYRPREYEL</sequence>
<dbReference type="InterPro" id="IPR014756">
    <property type="entry name" value="Ig_E-set"/>
</dbReference>
<dbReference type="EMBL" id="MU167238">
    <property type="protein sequence ID" value="KAG0148303.1"/>
    <property type="molecule type" value="Genomic_DNA"/>
</dbReference>
<feature type="compositionally biased region" description="Basic and acidic residues" evidence="1">
    <location>
        <begin position="56"/>
        <end position="67"/>
    </location>
</feature>
<dbReference type="OrthoDB" id="298939at2759"/>
<dbReference type="InterPro" id="IPR011022">
    <property type="entry name" value="Arrestin_C-like"/>
</dbReference>
<feature type="compositionally biased region" description="Basic and acidic residues" evidence="1">
    <location>
        <begin position="164"/>
        <end position="175"/>
    </location>
</feature>
<feature type="compositionally biased region" description="Basic and acidic residues" evidence="1">
    <location>
        <begin position="132"/>
        <end position="147"/>
    </location>
</feature>
<feature type="region of interest" description="Disordered" evidence="1">
    <location>
        <begin position="125"/>
        <end position="180"/>
    </location>
</feature>
<evidence type="ECO:0000313" key="3">
    <source>
        <dbReference type="EMBL" id="KAG0148303.1"/>
    </source>
</evidence>
<feature type="region of interest" description="Disordered" evidence="1">
    <location>
        <begin position="18"/>
        <end position="68"/>
    </location>
</feature>
<dbReference type="AlphaFoldDB" id="A0A9P6NLN5"/>
<dbReference type="GO" id="GO:0005886">
    <property type="term" value="C:plasma membrane"/>
    <property type="evidence" value="ECO:0007669"/>
    <property type="project" value="TreeGrafter"/>
</dbReference>
<feature type="compositionally biased region" description="Polar residues" evidence="1">
    <location>
        <begin position="271"/>
        <end position="286"/>
    </location>
</feature>
<feature type="region of interest" description="Disordered" evidence="1">
    <location>
        <begin position="403"/>
        <end position="519"/>
    </location>
</feature>
<dbReference type="GO" id="GO:0070086">
    <property type="term" value="P:ubiquitin-dependent endocytosis"/>
    <property type="evidence" value="ECO:0007669"/>
    <property type="project" value="TreeGrafter"/>
</dbReference>
<comment type="caution">
    <text evidence="3">The sequence shown here is derived from an EMBL/GenBank/DDBJ whole genome shotgun (WGS) entry which is preliminary data.</text>
</comment>
<dbReference type="Pfam" id="PF02752">
    <property type="entry name" value="Arrestin_C"/>
    <property type="match status" value="1"/>
</dbReference>
<protein>
    <recommendedName>
        <fullName evidence="2">Arrestin C-terminal-like domain-containing protein</fullName>
    </recommendedName>
</protein>
<dbReference type="GO" id="GO:0030674">
    <property type="term" value="F:protein-macromolecule adaptor activity"/>
    <property type="evidence" value="ECO:0007669"/>
    <property type="project" value="TreeGrafter"/>
</dbReference>
<dbReference type="GO" id="GO:0031625">
    <property type="term" value="F:ubiquitin protein ligase binding"/>
    <property type="evidence" value="ECO:0007669"/>
    <property type="project" value="TreeGrafter"/>
</dbReference>
<dbReference type="SMART" id="SM01017">
    <property type="entry name" value="Arrestin_C"/>
    <property type="match status" value="1"/>
</dbReference>
<dbReference type="Gene3D" id="2.60.40.640">
    <property type="match status" value="2"/>
</dbReference>
<feature type="compositionally biased region" description="Polar residues" evidence="1">
    <location>
        <begin position="18"/>
        <end position="29"/>
    </location>
</feature>
<evidence type="ECO:0000259" key="2">
    <source>
        <dbReference type="SMART" id="SM01017"/>
    </source>
</evidence>
<feature type="region of interest" description="Disordered" evidence="1">
    <location>
        <begin position="855"/>
        <end position="876"/>
    </location>
</feature>
<feature type="region of interest" description="Disordered" evidence="1">
    <location>
        <begin position="544"/>
        <end position="587"/>
    </location>
</feature>
<keyword evidence="4" id="KW-1185">Reference proteome</keyword>
<dbReference type="Proteomes" id="UP000886653">
    <property type="component" value="Unassembled WGS sequence"/>
</dbReference>
<feature type="region of interest" description="Disordered" evidence="1">
    <location>
        <begin position="221"/>
        <end position="292"/>
    </location>
</feature>
<name>A0A9P6NLN5_9BASI</name>
<dbReference type="PANTHER" id="PTHR11188">
    <property type="entry name" value="ARRESTIN DOMAIN CONTAINING PROTEIN"/>
    <property type="match status" value="1"/>
</dbReference>
<feature type="region of interest" description="Disordered" evidence="1">
    <location>
        <begin position="304"/>
        <end position="324"/>
    </location>
</feature>
<feature type="domain" description="Arrestin C-terminal-like" evidence="2">
    <location>
        <begin position="803"/>
        <end position="968"/>
    </location>
</feature>
<feature type="compositionally biased region" description="Polar residues" evidence="1">
    <location>
        <begin position="442"/>
        <end position="458"/>
    </location>
</feature>
<evidence type="ECO:0000256" key="1">
    <source>
        <dbReference type="SAM" id="MobiDB-lite"/>
    </source>
</evidence>
<gene>
    <name evidence="3" type="ORF">CROQUDRAFT_654998</name>
</gene>
<feature type="compositionally biased region" description="Polar residues" evidence="1">
    <location>
        <begin position="566"/>
        <end position="576"/>
    </location>
</feature>
<dbReference type="GO" id="GO:0005829">
    <property type="term" value="C:cytosol"/>
    <property type="evidence" value="ECO:0007669"/>
    <property type="project" value="TreeGrafter"/>
</dbReference>